<protein>
    <submittedName>
        <fullName evidence="15">Methyl-accepting chemotaxis protein</fullName>
    </submittedName>
</protein>
<evidence type="ECO:0000256" key="3">
    <source>
        <dbReference type="ARBA" id="ARBA00022481"/>
    </source>
</evidence>
<keyword evidence="3" id="KW-0488">Methylation</keyword>
<evidence type="ECO:0000313" key="15">
    <source>
        <dbReference type="EMBL" id="TQR09274.1"/>
    </source>
</evidence>
<comment type="subcellular location">
    <subcellularLocation>
        <location evidence="1">Cell membrane</location>
        <topology evidence="1">Multi-pass membrane protein</topology>
    </subcellularLocation>
</comment>
<proteinExistence type="inferred from homology"/>
<dbReference type="GO" id="GO:0005886">
    <property type="term" value="C:plasma membrane"/>
    <property type="evidence" value="ECO:0007669"/>
    <property type="project" value="UniProtKB-SubCell"/>
</dbReference>
<evidence type="ECO:0000256" key="1">
    <source>
        <dbReference type="ARBA" id="ARBA00004651"/>
    </source>
</evidence>
<dbReference type="SUPFAM" id="SSF103190">
    <property type="entry name" value="Sensory domain-like"/>
    <property type="match status" value="1"/>
</dbReference>
<dbReference type="Proteomes" id="UP000318937">
    <property type="component" value="Unassembled WGS sequence"/>
</dbReference>
<dbReference type="InterPro" id="IPR033479">
    <property type="entry name" value="dCache_1"/>
</dbReference>
<dbReference type="CDD" id="cd06225">
    <property type="entry name" value="HAMP"/>
    <property type="match status" value="1"/>
</dbReference>
<evidence type="ECO:0000313" key="16">
    <source>
        <dbReference type="Proteomes" id="UP000318937"/>
    </source>
</evidence>
<dbReference type="PROSITE" id="PS50111">
    <property type="entry name" value="CHEMOTAXIS_TRANSDUC_2"/>
    <property type="match status" value="1"/>
</dbReference>
<evidence type="ECO:0000256" key="11">
    <source>
        <dbReference type="SAM" id="Coils"/>
    </source>
</evidence>
<dbReference type="PROSITE" id="PS50885">
    <property type="entry name" value="HAMP"/>
    <property type="match status" value="1"/>
</dbReference>
<keyword evidence="11" id="KW-0175">Coiled coil</keyword>
<evidence type="ECO:0000256" key="12">
    <source>
        <dbReference type="SAM" id="Phobius"/>
    </source>
</evidence>
<dbReference type="OrthoDB" id="9760371at2"/>
<comment type="similarity">
    <text evidence="9">Belongs to the methyl-accepting chemotaxis (MCP) protein family.</text>
</comment>
<dbReference type="SUPFAM" id="SSF58104">
    <property type="entry name" value="Methyl-accepting chemotaxis protein (MCP) signaling domain"/>
    <property type="match status" value="1"/>
</dbReference>
<keyword evidence="4" id="KW-0145">Chemotaxis</keyword>
<dbReference type="SMART" id="SM00304">
    <property type="entry name" value="HAMP"/>
    <property type="match status" value="1"/>
</dbReference>
<dbReference type="Gene3D" id="6.10.340.10">
    <property type="match status" value="1"/>
</dbReference>
<dbReference type="SMART" id="SM00283">
    <property type="entry name" value="MA"/>
    <property type="match status" value="1"/>
</dbReference>
<keyword evidence="16" id="KW-1185">Reference proteome</keyword>
<dbReference type="PANTHER" id="PTHR32089:SF114">
    <property type="entry name" value="METHYL-ACCEPTING CHEMOTAXIS PROTEIN MCPB"/>
    <property type="match status" value="1"/>
</dbReference>
<keyword evidence="2" id="KW-1003">Cell membrane</keyword>
<evidence type="ECO:0000256" key="9">
    <source>
        <dbReference type="ARBA" id="ARBA00029447"/>
    </source>
</evidence>
<evidence type="ECO:0000259" key="13">
    <source>
        <dbReference type="PROSITE" id="PS50111"/>
    </source>
</evidence>
<feature type="coiled-coil region" evidence="11">
    <location>
        <begin position="611"/>
        <end position="648"/>
    </location>
</feature>
<dbReference type="AlphaFoldDB" id="A0A544SVN5"/>
<dbReference type="Pfam" id="PF02743">
    <property type="entry name" value="dCache_1"/>
    <property type="match status" value="1"/>
</dbReference>
<evidence type="ECO:0000256" key="8">
    <source>
        <dbReference type="ARBA" id="ARBA00023224"/>
    </source>
</evidence>
<dbReference type="CDD" id="cd11386">
    <property type="entry name" value="MCP_signal"/>
    <property type="match status" value="1"/>
</dbReference>
<dbReference type="PANTHER" id="PTHR32089">
    <property type="entry name" value="METHYL-ACCEPTING CHEMOTAXIS PROTEIN MCPB"/>
    <property type="match status" value="1"/>
</dbReference>
<evidence type="ECO:0000259" key="14">
    <source>
        <dbReference type="PROSITE" id="PS50885"/>
    </source>
</evidence>
<feature type="domain" description="HAMP" evidence="14">
    <location>
        <begin position="297"/>
        <end position="349"/>
    </location>
</feature>
<evidence type="ECO:0000256" key="10">
    <source>
        <dbReference type="PROSITE-ProRule" id="PRU00284"/>
    </source>
</evidence>
<keyword evidence="7 12" id="KW-0472">Membrane</keyword>
<dbReference type="CDD" id="cd12912">
    <property type="entry name" value="PDC2_MCP_like"/>
    <property type="match status" value="1"/>
</dbReference>
<name>A0A544SVN5_9BACI</name>
<feature type="transmembrane region" description="Helical" evidence="12">
    <location>
        <begin position="15"/>
        <end position="36"/>
    </location>
</feature>
<feature type="domain" description="Methyl-accepting transducer" evidence="13">
    <location>
        <begin position="368"/>
        <end position="604"/>
    </location>
</feature>
<dbReference type="EMBL" id="VDGG01000041">
    <property type="protein sequence ID" value="TQR09274.1"/>
    <property type="molecule type" value="Genomic_DNA"/>
</dbReference>
<reference evidence="15 16" key="1">
    <citation type="submission" date="2019-05" db="EMBL/GenBank/DDBJ databases">
        <title>Psychrobacillus vulpis sp. nov., a new species isolated from feces of a red fox that inhabits in The Tablas de Daimiel Natural Park, Albacete, Spain.</title>
        <authorList>
            <person name="Rodriguez M."/>
            <person name="Reina J.C."/>
            <person name="Bejar V."/>
            <person name="Llamas I."/>
        </authorList>
    </citation>
    <scope>NUCLEOTIDE SEQUENCE [LARGE SCALE GENOMIC DNA]</scope>
    <source>
        <strain evidence="15 16">NHI-2</strain>
    </source>
</reference>
<dbReference type="FunFam" id="1.10.287.950:FF:000001">
    <property type="entry name" value="Methyl-accepting chemotaxis sensory transducer"/>
    <property type="match status" value="1"/>
</dbReference>
<dbReference type="InterPro" id="IPR003660">
    <property type="entry name" value="HAMP_dom"/>
</dbReference>
<evidence type="ECO:0000256" key="6">
    <source>
        <dbReference type="ARBA" id="ARBA00022989"/>
    </source>
</evidence>
<dbReference type="CDD" id="cd18773">
    <property type="entry name" value="PDC1_HK_sensor"/>
    <property type="match status" value="1"/>
</dbReference>
<keyword evidence="8 10" id="KW-0807">Transducer</keyword>
<evidence type="ECO:0000256" key="2">
    <source>
        <dbReference type="ARBA" id="ARBA00022475"/>
    </source>
</evidence>
<organism evidence="15 16">
    <name type="scientific">Psychrobacillus soli</name>
    <dbReference type="NCBI Taxonomy" id="1543965"/>
    <lineage>
        <taxon>Bacteria</taxon>
        <taxon>Bacillati</taxon>
        <taxon>Bacillota</taxon>
        <taxon>Bacilli</taxon>
        <taxon>Bacillales</taxon>
        <taxon>Bacillaceae</taxon>
        <taxon>Psychrobacillus</taxon>
    </lineage>
</organism>
<evidence type="ECO:0000256" key="7">
    <source>
        <dbReference type="ARBA" id="ARBA00023136"/>
    </source>
</evidence>
<sequence>MKKRLTKGINLKFKLYTSFLLILIIPAVVIGILSFVTAKDSVEKELLGGVEENLNLLNSSVDNLVQTKVHDMDVLSQSVNWKQEDNLGLKNQFSQYKALHPEVETVYVGTETGLFIQSPDVTMPSDYDPRQRDWYKDAMGKKGEATISQPYISASTNKIVVTVSQTLADGSGVVAVDLDLTFIQKLAKQLQIGSSGYVVILDSTNKFIYHPTEEIGSTIDSEYAELYEKESGSIKYGLDDDLKVMSLTTNDLTGWKIAGNFYYSDVNAAAAPILNMTIIVIIISIIIGLVAVVFIVRSVIRPINYLKEKAITISRGDLTEQITVTSKDEIGALGKAFHDMQSSLINLIRSVDENADLVAASSQQLSASAEQTSAATEMVATSIQEVARSAEQQTVGVDTSAQSLAEISIGITQIADYSSKVTELSQQATIQAEIGGQAVTKTVVQMESIHNSVNESNEKINSLSKRSKEVRSILEVITGIAEQTNLLALNAAIEAARAGEHGKGFAVVADEVRKLAEQSQQSVKEIQEIVTRIQEDTDSSVQIMALVKNDVQTGVQISNDTIEKFNTIIQSMKEITPQMEEVSATAEQVAASVQETTATTNEVAMIAQSNAATSEEVAASAEEQLASMEEITASAQSLSNMAEDLKELISRFKY</sequence>
<dbReference type="Pfam" id="PF00672">
    <property type="entry name" value="HAMP"/>
    <property type="match status" value="1"/>
</dbReference>
<dbReference type="RefSeq" id="WP_142608426.1">
    <property type="nucleotide sequence ID" value="NZ_VDGG01000041.1"/>
</dbReference>
<dbReference type="GO" id="GO:0007165">
    <property type="term" value="P:signal transduction"/>
    <property type="evidence" value="ECO:0007669"/>
    <property type="project" value="UniProtKB-KW"/>
</dbReference>
<gene>
    <name evidence="15" type="ORF">FG383_16165</name>
</gene>
<keyword evidence="5 12" id="KW-0812">Transmembrane</keyword>
<dbReference type="GO" id="GO:0006935">
    <property type="term" value="P:chemotaxis"/>
    <property type="evidence" value="ECO:0007669"/>
    <property type="project" value="UniProtKB-KW"/>
</dbReference>
<feature type="transmembrane region" description="Helical" evidence="12">
    <location>
        <begin position="273"/>
        <end position="296"/>
    </location>
</feature>
<comment type="caution">
    <text evidence="15">The sequence shown here is derived from an EMBL/GenBank/DDBJ whole genome shotgun (WGS) entry which is preliminary data.</text>
</comment>
<dbReference type="InterPro" id="IPR029151">
    <property type="entry name" value="Sensor-like_sf"/>
</dbReference>
<dbReference type="Pfam" id="PF00015">
    <property type="entry name" value="MCPsignal"/>
    <property type="match status" value="1"/>
</dbReference>
<evidence type="ECO:0000256" key="4">
    <source>
        <dbReference type="ARBA" id="ARBA00022500"/>
    </source>
</evidence>
<dbReference type="Gene3D" id="1.10.287.950">
    <property type="entry name" value="Methyl-accepting chemotaxis protein"/>
    <property type="match status" value="1"/>
</dbReference>
<evidence type="ECO:0000256" key="5">
    <source>
        <dbReference type="ARBA" id="ARBA00022692"/>
    </source>
</evidence>
<keyword evidence="6 12" id="KW-1133">Transmembrane helix</keyword>
<dbReference type="Gene3D" id="3.30.450.20">
    <property type="entry name" value="PAS domain"/>
    <property type="match status" value="2"/>
</dbReference>
<accession>A0A544SVN5</accession>
<dbReference type="InterPro" id="IPR004089">
    <property type="entry name" value="MCPsignal_dom"/>
</dbReference>